<sequence>MRGAGLMRRSHFMHRLGSAIAALALCLCGSASAEVVAVVSAKAPLAPLSRNQVVDIFLGKASRYPDGTLAVPIDLAEGSTARDEFYSHLAGKSPAQVTAHWSRMIFTGRGQPPREVATGAELKRRLAATPGAIGYLDRSELDATVQVVAMRELPLGAK</sequence>
<organism evidence="2 3">
    <name type="scientific">Usitatibacter rugosus</name>
    <dbReference type="NCBI Taxonomy" id="2732067"/>
    <lineage>
        <taxon>Bacteria</taxon>
        <taxon>Pseudomonadati</taxon>
        <taxon>Pseudomonadota</taxon>
        <taxon>Betaproteobacteria</taxon>
        <taxon>Nitrosomonadales</taxon>
        <taxon>Usitatibacteraceae</taxon>
        <taxon>Usitatibacter</taxon>
    </lineage>
</organism>
<gene>
    <name evidence="2" type="ORF">DSM104443_02241</name>
</gene>
<accession>A0A6M4GV62</accession>
<evidence type="ECO:0008006" key="4">
    <source>
        <dbReference type="Google" id="ProtNLM"/>
    </source>
</evidence>
<dbReference type="Gene3D" id="3.40.190.10">
    <property type="entry name" value="Periplasmic binding protein-like II"/>
    <property type="match status" value="1"/>
</dbReference>
<dbReference type="KEGG" id="uru:DSM104443_02241"/>
<evidence type="ECO:0000313" key="3">
    <source>
        <dbReference type="Proteomes" id="UP000501534"/>
    </source>
</evidence>
<dbReference type="Proteomes" id="UP000501534">
    <property type="component" value="Chromosome"/>
</dbReference>
<keyword evidence="3" id="KW-1185">Reference proteome</keyword>
<protein>
    <recommendedName>
        <fullName evidence="4">Phosphate ABC transporter substrate-binding protein</fullName>
    </recommendedName>
</protein>
<name>A0A6M4GV62_9PROT</name>
<feature type="signal peptide" evidence="1">
    <location>
        <begin position="1"/>
        <end position="33"/>
    </location>
</feature>
<dbReference type="AlphaFoldDB" id="A0A6M4GV62"/>
<feature type="chain" id="PRO_5026660312" description="Phosphate ABC transporter substrate-binding protein" evidence="1">
    <location>
        <begin position="34"/>
        <end position="158"/>
    </location>
</feature>
<dbReference type="RefSeq" id="WP_212756619.1">
    <property type="nucleotide sequence ID" value="NZ_CP053069.1"/>
</dbReference>
<evidence type="ECO:0000256" key="1">
    <source>
        <dbReference type="SAM" id="SignalP"/>
    </source>
</evidence>
<dbReference type="EMBL" id="CP053069">
    <property type="protein sequence ID" value="QJR11169.1"/>
    <property type="molecule type" value="Genomic_DNA"/>
</dbReference>
<evidence type="ECO:0000313" key="2">
    <source>
        <dbReference type="EMBL" id="QJR11169.1"/>
    </source>
</evidence>
<reference evidence="2 3" key="1">
    <citation type="submission" date="2020-04" db="EMBL/GenBank/DDBJ databases">
        <title>Usitatibacter rugosus gen. nov., sp. nov. and Usitatibacter palustris sp. nov., novel members of Usitatibacteraceae fam. nov. within the order Nitrosomonadales isolated from soil.</title>
        <authorList>
            <person name="Huber K.J."/>
            <person name="Neumann-Schaal M."/>
            <person name="Geppert A."/>
            <person name="Luckner M."/>
            <person name="Wanner G."/>
            <person name="Overmann J."/>
        </authorList>
    </citation>
    <scope>NUCLEOTIDE SEQUENCE [LARGE SCALE GENOMIC DNA]</scope>
    <source>
        <strain evidence="2 3">0125_3</strain>
    </source>
</reference>
<dbReference type="SUPFAM" id="SSF53850">
    <property type="entry name" value="Periplasmic binding protein-like II"/>
    <property type="match status" value="1"/>
</dbReference>
<proteinExistence type="predicted"/>
<keyword evidence="1" id="KW-0732">Signal</keyword>